<dbReference type="InterPro" id="IPR003156">
    <property type="entry name" value="DHHA1_dom"/>
</dbReference>
<dbReference type="Pfam" id="PF17768">
    <property type="entry name" value="RecJ_OB"/>
    <property type="match status" value="1"/>
</dbReference>
<evidence type="ECO:0000256" key="1">
    <source>
        <dbReference type="ARBA" id="ARBA00005915"/>
    </source>
</evidence>
<dbReference type="Pfam" id="PF10141">
    <property type="entry name" value="ssDNA-exonuc_C"/>
    <property type="match status" value="1"/>
</dbReference>
<evidence type="ECO:0000259" key="7">
    <source>
        <dbReference type="Pfam" id="PF02272"/>
    </source>
</evidence>
<evidence type="ECO:0000259" key="6">
    <source>
        <dbReference type="Pfam" id="PF01368"/>
    </source>
</evidence>
<feature type="domain" description="DDH" evidence="6">
    <location>
        <begin position="82"/>
        <end position="226"/>
    </location>
</feature>
<evidence type="ECO:0000256" key="3">
    <source>
        <dbReference type="ARBA" id="ARBA00022722"/>
    </source>
</evidence>
<reference evidence="11" key="1">
    <citation type="submission" date="2016-10" db="EMBL/GenBank/DDBJ databases">
        <authorList>
            <person name="Varghese N."/>
            <person name="Submissions S."/>
        </authorList>
    </citation>
    <scope>NUCLEOTIDE SEQUENCE [LARGE SCALE GENOMIC DNA]</scope>
    <source>
        <strain evidence="11">S9</strain>
    </source>
</reference>
<dbReference type="PANTHER" id="PTHR30255">
    <property type="entry name" value="SINGLE-STRANDED-DNA-SPECIFIC EXONUCLEASE RECJ"/>
    <property type="match status" value="1"/>
</dbReference>
<dbReference type="InterPro" id="IPR018779">
    <property type="entry name" value="RecJ_C"/>
</dbReference>
<evidence type="ECO:0000313" key="11">
    <source>
        <dbReference type="Proteomes" id="UP000198571"/>
    </source>
</evidence>
<keyword evidence="11" id="KW-1185">Reference proteome</keyword>
<evidence type="ECO:0000313" key="10">
    <source>
        <dbReference type="EMBL" id="SER72932.1"/>
    </source>
</evidence>
<keyword evidence="4" id="KW-0378">Hydrolase</keyword>
<sequence>MLSSQAVWNVTEIDEEEVVLLSDKTGISKIAARFLVQRGIKTKEEIDAFLHMDEEAVHDPFQLKDMDKAVGRIKTAIQAGERILIFGDYDADGVTSTSLMYMTLREIGAEAGFYVPNRFTEGYGPNENAFRQAAEEGVSLIITVDTGISAVHEAQVAKELGIDLIITDHHEPPPELPEGFAVINPKQEGCSYPNSHLAGVGVAFKVAQALLGRIPEEYYDLAAIGTVADLVSLQGENRFLTIKGVQALSRYQRPGLKALLERTGSNPQELNEEQIGFLIGPRLNAAGRLDAADPAVELLITGDLAEADELAQMVDDLNKERQTIVKEIAAEAETKVEEEGVPPVIVVGNEGWNAGVIGIVASRLVEKYYRPVIVLSYDQETGLAKGSARSIKGFDMFRSLSQCREWLPHFGGHPMAAGMTLKIEHVELLKNKLTDIALNSLSEDDWKKSLDIDLPVSLEEVSLQAIYDLQQMAPFGMGNPAPKFLIDDVNLQMIKKIGANGDHLKLVVENTGKDKQLDCIGFRMGNLHDHISPLSRVSAVGKLAVNEWNGQSKPQFIIEDLKVKEWQLFDFRGDKRLWQNEPFMNLGLCTVVVFQESSSQWFSRLPGHWEIVRYFDESADLEKIEKADNILLLDLPDTTEAIKQVISMAHKLERLFAAFIHEKDYFFEAVPTRDQFKWFYGFLLKRQSFDIKNRTHELAKYKGWSENAVHFMSKVFFELDFVKMNNGVIEINPQPQKKDLTASSTYQKHLELSHIENELYYSSYRSLKLWMDRVINNDHLPSAIQA</sequence>
<evidence type="ECO:0000256" key="5">
    <source>
        <dbReference type="ARBA" id="ARBA00022839"/>
    </source>
</evidence>
<dbReference type="GO" id="GO:0006281">
    <property type="term" value="P:DNA repair"/>
    <property type="evidence" value="ECO:0007669"/>
    <property type="project" value="InterPro"/>
</dbReference>
<dbReference type="Proteomes" id="UP000198571">
    <property type="component" value="Unassembled WGS sequence"/>
</dbReference>
<keyword evidence="3" id="KW-0540">Nuclease</keyword>
<dbReference type="PANTHER" id="PTHR30255:SF2">
    <property type="entry name" value="SINGLE-STRANDED-DNA-SPECIFIC EXONUCLEASE RECJ"/>
    <property type="match status" value="1"/>
</dbReference>
<dbReference type="RefSeq" id="WP_093048051.1">
    <property type="nucleotide sequence ID" value="NZ_FOGT01000003.1"/>
</dbReference>
<keyword evidence="5 10" id="KW-0269">Exonuclease</keyword>
<feature type="domain" description="Single-stranded-DNA-specific exonuclease RecJ C-terminal" evidence="8">
    <location>
        <begin position="567"/>
        <end position="771"/>
    </location>
</feature>
<comment type="similarity">
    <text evidence="1">Belongs to the RecJ family.</text>
</comment>
<feature type="domain" description="DHHA1" evidence="7">
    <location>
        <begin position="344"/>
        <end position="436"/>
    </location>
</feature>
<dbReference type="OrthoDB" id="9809852at2"/>
<dbReference type="InterPro" id="IPR041122">
    <property type="entry name" value="RecJ_OB"/>
</dbReference>
<dbReference type="Gene3D" id="3.10.310.30">
    <property type="match status" value="1"/>
</dbReference>
<evidence type="ECO:0000259" key="9">
    <source>
        <dbReference type="Pfam" id="PF17768"/>
    </source>
</evidence>
<dbReference type="Pfam" id="PF02272">
    <property type="entry name" value="DHHA1"/>
    <property type="match status" value="1"/>
</dbReference>
<organism evidence="10 11">
    <name type="scientific">Salipaludibacillus aurantiacus</name>
    <dbReference type="NCBI Taxonomy" id="1601833"/>
    <lineage>
        <taxon>Bacteria</taxon>
        <taxon>Bacillati</taxon>
        <taxon>Bacillota</taxon>
        <taxon>Bacilli</taxon>
        <taxon>Bacillales</taxon>
        <taxon>Bacillaceae</taxon>
    </lineage>
</organism>
<dbReference type="SUPFAM" id="SSF64182">
    <property type="entry name" value="DHH phosphoesterases"/>
    <property type="match status" value="1"/>
</dbReference>
<dbReference type="InterPro" id="IPR051673">
    <property type="entry name" value="SSDNA_exonuclease_RecJ"/>
</dbReference>
<dbReference type="Pfam" id="PF01368">
    <property type="entry name" value="DHH"/>
    <property type="match status" value="1"/>
</dbReference>
<dbReference type="Gene3D" id="3.90.1640.30">
    <property type="match status" value="1"/>
</dbReference>
<dbReference type="GO" id="GO:0006310">
    <property type="term" value="P:DNA recombination"/>
    <property type="evidence" value="ECO:0007669"/>
    <property type="project" value="InterPro"/>
</dbReference>
<dbReference type="NCBIfam" id="TIGR00644">
    <property type="entry name" value="recJ"/>
    <property type="match status" value="1"/>
</dbReference>
<feature type="domain" description="RecJ OB" evidence="9">
    <location>
        <begin position="452"/>
        <end position="560"/>
    </location>
</feature>
<evidence type="ECO:0000256" key="4">
    <source>
        <dbReference type="ARBA" id="ARBA00022801"/>
    </source>
</evidence>
<evidence type="ECO:0000256" key="2">
    <source>
        <dbReference type="ARBA" id="ARBA00019841"/>
    </source>
</evidence>
<dbReference type="InterPro" id="IPR038763">
    <property type="entry name" value="DHH_sf"/>
</dbReference>
<gene>
    <name evidence="10" type="ORF">SAMN05518684_103194</name>
</gene>
<evidence type="ECO:0000259" key="8">
    <source>
        <dbReference type="Pfam" id="PF10141"/>
    </source>
</evidence>
<dbReference type="InterPro" id="IPR004610">
    <property type="entry name" value="RecJ"/>
</dbReference>
<accession>A0A1H9RJK2</accession>
<proteinExistence type="inferred from homology"/>
<dbReference type="EMBL" id="FOGT01000003">
    <property type="protein sequence ID" value="SER72932.1"/>
    <property type="molecule type" value="Genomic_DNA"/>
</dbReference>
<dbReference type="AlphaFoldDB" id="A0A1H9RJK2"/>
<dbReference type="GO" id="GO:0003676">
    <property type="term" value="F:nucleic acid binding"/>
    <property type="evidence" value="ECO:0007669"/>
    <property type="project" value="InterPro"/>
</dbReference>
<dbReference type="STRING" id="1601833.SAMN05518684_103194"/>
<name>A0A1H9RJK2_9BACI</name>
<dbReference type="GO" id="GO:0008409">
    <property type="term" value="F:5'-3' exonuclease activity"/>
    <property type="evidence" value="ECO:0007669"/>
    <property type="project" value="InterPro"/>
</dbReference>
<protein>
    <recommendedName>
        <fullName evidence="2">Single-stranded-DNA-specific exonuclease RecJ</fullName>
    </recommendedName>
</protein>
<dbReference type="InterPro" id="IPR001667">
    <property type="entry name" value="DDH_dom"/>
</dbReference>